<dbReference type="KEGG" id="phu:Phum_PHUM220820"/>
<evidence type="ECO:0000313" key="3">
    <source>
        <dbReference type="Proteomes" id="UP000009046"/>
    </source>
</evidence>
<dbReference type="InParanoid" id="E0VI45"/>
<evidence type="ECO:0000313" key="2">
    <source>
        <dbReference type="EnsemblMetazoa" id="PHUM220820-PA"/>
    </source>
</evidence>
<proteinExistence type="predicted"/>
<dbReference type="EMBL" id="DS235184">
    <property type="protein sequence ID" value="EEB13051.1"/>
    <property type="molecule type" value="Genomic_DNA"/>
</dbReference>
<dbReference type="EMBL" id="AAZO01002550">
    <property type="status" value="NOT_ANNOTATED_CDS"/>
    <property type="molecule type" value="Genomic_DNA"/>
</dbReference>
<organism>
    <name type="scientific">Pediculus humanus subsp. corporis</name>
    <name type="common">Body louse</name>
    <dbReference type="NCBI Taxonomy" id="121224"/>
    <lineage>
        <taxon>Eukaryota</taxon>
        <taxon>Metazoa</taxon>
        <taxon>Ecdysozoa</taxon>
        <taxon>Arthropoda</taxon>
        <taxon>Hexapoda</taxon>
        <taxon>Insecta</taxon>
        <taxon>Pterygota</taxon>
        <taxon>Neoptera</taxon>
        <taxon>Paraneoptera</taxon>
        <taxon>Psocodea</taxon>
        <taxon>Troctomorpha</taxon>
        <taxon>Phthiraptera</taxon>
        <taxon>Anoplura</taxon>
        <taxon>Pediculidae</taxon>
        <taxon>Pediculus</taxon>
    </lineage>
</organism>
<gene>
    <name evidence="2" type="primary">8237749</name>
    <name evidence="1" type="ORF">Phum_PHUM220820</name>
</gene>
<dbReference type="Proteomes" id="UP000009046">
    <property type="component" value="Unassembled WGS sequence"/>
</dbReference>
<evidence type="ECO:0000313" key="1">
    <source>
        <dbReference type="EMBL" id="EEB13051.1"/>
    </source>
</evidence>
<accession>E0VI45</accession>
<protein>
    <submittedName>
        <fullName evidence="1 2">Uncharacterized protein</fullName>
    </submittedName>
</protein>
<dbReference type="AlphaFoldDB" id="E0VI45"/>
<reference evidence="2" key="3">
    <citation type="submission" date="2020-05" db="UniProtKB">
        <authorList>
            <consortium name="EnsemblMetazoa"/>
        </authorList>
    </citation>
    <scope>IDENTIFICATION</scope>
    <source>
        <strain evidence="2">USDA</strain>
    </source>
</reference>
<dbReference type="EnsemblMetazoa" id="PHUM220820-RA">
    <property type="protein sequence ID" value="PHUM220820-PA"/>
    <property type="gene ID" value="PHUM220820"/>
</dbReference>
<keyword evidence="3" id="KW-1185">Reference proteome</keyword>
<dbReference type="VEuPathDB" id="VectorBase:PHUM220820"/>
<dbReference type="RefSeq" id="XP_002425789.1">
    <property type="nucleotide sequence ID" value="XM_002425744.1"/>
</dbReference>
<dbReference type="CTD" id="8237749"/>
<reference evidence="1" key="1">
    <citation type="submission" date="2007-04" db="EMBL/GenBank/DDBJ databases">
        <title>Annotation of Pediculus humanus corporis strain USDA.</title>
        <authorList>
            <person name="Kirkness E."/>
            <person name="Hannick L."/>
            <person name="Hass B."/>
            <person name="Bruggner R."/>
            <person name="Lawson D."/>
            <person name="Bidwell S."/>
            <person name="Joardar V."/>
            <person name="Caler E."/>
            <person name="Walenz B."/>
            <person name="Inman J."/>
            <person name="Schobel S."/>
            <person name="Galinsky K."/>
            <person name="Amedeo P."/>
            <person name="Strausberg R."/>
        </authorList>
    </citation>
    <scope>NUCLEOTIDE SEQUENCE</scope>
    <source>
        <strain evidence="1">USDA</strain>
    </source>
</reference>
<dbReference type="GeneID" id="8237749"/>
<sequence length="87" mass="10050">MMIFLVKRGKEKDNLKLVELHLTKKIGEAPRDSARRMVGELDGTLSEEQFLSLEPPPLEDEYLFRLGPDEGLSDLFDFSFDLFDCKK</sequence>
<name>E0VI45_PEDHC</name>
<dbReference type="HOGENOM" id="CLU_2486038_0_0_1"/>
<reference evidence="1" key="2">
    <citation type="submission" date="2007-04" db="EMBL/GenBank/DDBJ databases">
        <title>The genome of the human body louse.</title>
        <authorList>
            <consortium name="The Human Body Louse Genome Consortium"/>
            <person name="Kirkness E."/>
            <person name="Walenz B."/>
            <person name="Hass B."/>
            <person name="Bruggner R."/>
            <person name="Strausberg R."/>
        </authorList>
    </citation>
    <scope>NUCLEOTIDE SEQUENCE</scope>
    <source>
        <strain evidence="1">USDA</strain>
    </source>
</reference>